<accession>A0A5N6VFI2</accession>
<feature type="compositionally biased region" description="Basic and acidic residues" evidence="1">
    <location>
        <begin position="125"/>
        <end position="137"/>
    </location>
</feature>
<evidence type="ECO:0000256" key="1">
    <source>
        <dbReference type="SAM" id="MobiDB-lite"/>
    </source>
</evidence>
<dbReference type="Proteomes" id="UP000325433">
    <property type="component" value="Unassembled WGS sequence"/>
</dbReference>
<protein>
    <submittedName>
        <fullName evidence="2">Uncharacterized protein</fullName>
    </submittedName>
</protein>
<feature type="region of interest" description="Disordered" evidence="1">
    <location>
        <begin position="59"/>
        <end position="82"/>
    </location>
</feature>
<gene>
    <name evidence="2" type="ORF">BDV41DRAFT_86592</name>
</gene>
<sequence length="182" mass="20130">MEINAACIRRAPDCDMSDDNLYFHNPFQPHLLTPSCNCKPEVHIQNSEAPLNLTHPSFRFEHGQITPPPDSDENLNQRGPSYFPHSSLNTISAGTHNGPSHDAVTRQWLGNISSPTQEIDTADLNDNRSQKADRENCQARANKGVRSDTQNLRASTDAGVMCHATEAKVNCGLAVHLHDLRL</sequence>
<organism evidence="2 3">
    <name type="scientific">Aspergillus transmontanensis</name>
    <dbReference type="NCBI Taxonomy" id="1034304"/>
    <lineage>
        <taxon>Eukaryota</taxon>
        <taxon>Fungi</taxon>
        <taxon>Dikarya</taxon>
        <taxon>Ascomycota</taxon>
        <taxon>Pezizomycotina</taxon>
        <taxon>Eurotiomycetes</taxon>
        <taxon>Eurotiomycetidae</taxon>
        <taxon>Eurotiales</taxon>
        <taxon>Aspergillaceae</taxon>
        <taxon>Aspergillus</taxon>
        <taxon>Aspergillus subgen. Circumdati</taxon>
    </lineage>
</organism>
<reference evidence="3" key="1">
    <citation type="submission" date="2019-04" db="EMBL/GenBank/DDBJ databases">
        <title>Friends and foes A comparative genomics studyof 23 Aspergillus species from section Flavi.</title>
        <authorList>
            <consortium name="DOE Joint Genome Institute"/>
            <person name="Kjaerbolling I."/>
            <person name="Vesth T."/>
            <person name="Frisvad J.C."/>
            <person name="Nybo J.L."/>
            <person name="Theobald S."/>
            <person name="Kildgaard S."/>
            <person name="Isbrandt T."/>
            <person name="Kuo A."/>
            <person name="Sato A."/>
            <person name="Lyhne E.K."/>
            <person name="Kogle M.E."/>
            <person name="Wiebenga A."/>
            <person name="Kun R.S."/>
            <person name="Lubbers R.J."/>
            <person name="Makela M.R."/>
            <person name="Barry K."/>
            <person name="Chovatia M."/>
            <person name="Clum A."/>
            <person name="Daum C."/>
            <person name="Haridas S."/>
            <person name="He G."/>
            <person name="LaButti K."/>
            <person name="Lipzen A."/>
            <person name="Mondo S."/>
            <person name="Riley R."/>
            <person name="Salamov A."/>
            <person name="Simmons B.A."/>
            <person name="Magnuson J.K."/>
            <person name="Henrissat B."/>
            <person name="Mortensen U.H."/>
            <person name="Larsen T.O."/>
            <person name="Devries R.P."/>
            <person name="Grigoriev I.V."/>
            <person name="Machida M."/>
            <person name="Baker S.E."/>
            <person name="Andersen M.R."/>
        </authorList>
    </citation>
    <scope>NUCLEOTIDE SEQUENCE [LARGE SCALE GENOMIC DNA]</scope>
    <source>
        <strain evidence="3">CBS 130015</strain>
    </source>
</reference>
<dbReference type="EMBL" id="ML738424">
    <property type="protein sequence ID" value="KAE8306929.1"/>
    <property type="molecule type" value="Genomic_DNA"/>
</dbReference>
<dbReference type="AlphaFoldDB" id="A0A5N6VFI2"/>
<name>A0A5N6VFI2_9EURO</name>
<keyword evidence="3" id="KW-1185">Reference proteome</keyword>
<feature type="region of interest" description="Disordered" evidence="1">
    <location>
        <begin position="125"/>
        <end position="148"/>
    </location>
</feature>
<proteinExistence type="predicted"/>
<evidence type="ECO:0000313" key="3">
    <source>
        <dbReference type="Proteomes" id="UP000325433"/>
    </source>
</evidence>
<evidence type="ECO:0000313" key="2">
    <source>
        <dbReference type="EMBL" id="KAE8306929.1"/>
    </source>
</evidence>